<evidence type="ECO:0000313" key="2">
    <source>
        <dbReference type="Ensembl" id="ENSP00000516237.1"/>
    </source>
</evidence>
<keyword evidence="4" id="KW-1267">Proteomics identification</keyword>
<evidence type="ECO:0000313" key="3">
    <source>
        <dbReference type="Proteomes" id="UP000005640"/>
    </source>
</evidence>
<dbReference type="EMBL" id="AC007255">
    <property type="status" value="NOT_ANNOTATED_CDS"/>
    <property type="molecule type" value="Genomic_DNA"/>
</dbReference>
<dbReference type="GeneTree" id="ENSGT01030000234635"/>
<reference evidence="2" key="4">
    <citation type="submission" date="2025-08" db="UniProtKB">
        <authorList>
            <consortium name="Ensembl"/>
        </authorList>
    </citation>
    <scope>IDENTIFICATION</scope>
</reference>
<dbReference type="EMBL" id="AC005232">
    <property type="status" value="NOT_ANNOTATED_CDS"/>
    <property type="molecule type" value="Genomic_DNA"/>
</dbReference>
<evidence type="ECO:0007829" key="4">
    <source>
        <dbReference type="PeptideAtlas" id="A0A994J7Z1"/>
    </source>
</evidence>
<dbReference type="HGNC" id="HGNC:1944">
    <property type="gene designation" value="CHN2"/>
</dbReference>
<reference evidence="2 3" key="1">
    <citation type="journal article" date="2001" name="Nature">
        <title>Initial sequencing and analysis of the human genome.</title>
        <authorList>
            <consortium name="International Human Genome Sequencing Consortium"/>
            <person name="Lander E.S."/>
            <person name="Linton L.M."/>
            <person name="Birren B."/>
            <person name="Nusbaum C."/>
            <person name="Zody M.C."/>
            <person name="Baldwin J."/>
            <person name="Devon K."/>
            <person name="Dewar K."/>
            <person name="Doyle M."/>
            <person name="FitzHugh W."/>
            <person name="Funke R."/>
            <person name="Gage D."/>
            <person name="Harris K."/>
            <person name="Heaford A."/>
            <person name="Howland J."/>
            <person name="Kann L."/>
            <person name="Lehoczky J."/>
            <person name="LeVine R."/>
            <person name="McEwan P."/>
            <person name="McKernan K."/>
            <person name="Meldrim J."/>
            <person name="Mesirov J.P."/>
            <person name="Miranda C."/>
            <person name="Morris W."/>
            <person name="Naylor J."/>
            <person name="Raymond C."/>
            <person name="Rosetti M."/>
            <person name="Santos R."/>
            <person name="Sheridan A."/>
            <person name="Sougnez C."/>
            <person name="Stange-Thomann N."/>
            <person name="Stojanovic N."/>
            <person name="Subramanian A."/>
            <person name="Wyman D."/>
            <person name="Rogers J."/>
            <person name="Sulston J."/>
            <person name="Ainscough R."/>
            <person name="Beck S."/>
            <person name="Bentley D."/>
            <person name="Burton J."/>
            <person name="Clee C."/>
            <person name="Carter N."/>
            <person name="Coulson A."/>
            <person name="Deadman R."/>
            <person name="Deloukas P."/>
            <person name="Dunham A."/>
            <person name="Dunham I."/>
            <person name="Durbin R."/>
            <person name="French L."/>
            <person name="Grafham D."/>
            <person name="Gregory S."/>
            <person name="Hubbard T."/>
            <person name="Humphray S."/>
            <person name="Hunt A."/>
            <person name="Jones M."/>
            <person name="Lloyd C."/>
            <person name="McMurray A."/>
            <person name="Matthews L."/>
            <person name="Mercer S."/>
            <person name="Milne S."/>
            <person name="Mullikin J.C."/>
            <person name="Mungall A."/>
            <person name="Plumb R."/>
            <person name="Ross M."/>
            <person name="Shownkeen R."/>
            <person name="Sims S."/>
            <person name="Waterston R.H."/>
            <person name="Wilson R.K."/>
            <person name="Hillier L.W."/>
            <person name="McPherson J.D."/>
            <person name="Marra M.A."/>
            <person name="Mardis E.R."/>
            <person name="Fulton L.A."/>
            <person name="Chinwalla A.T."/>
            <person name="Pepin K.H."/>
            <person name="Gish W.R."/>
            <person name="Chissoe S.L."/>
            <person name="Wendl M.C."/>
            <person name="Delehaunty K.D."/>
            <person name="Miner T.L."/>
            <person name="Delehaunty A."/>
            <person name="Kramer J.B."/>
            <person name="Cook L.L."/>
            <person name="Fulton R.S."/>
            <person name="Johnson D.L."/>
            <person name="Minx P.J."/>
            <person name="Clifton S.W."/>
            <person name="Hawkins T."/>
            <person name="Branscomb E."/>
            <person name="Predki P."/>
            <person name="Richardson P."/>
            <person name="Wenning S."/>
            <person name="Slezak T."/>
            <person name="Doggett N."/>
            <person name="Cheng J.F."/>
            <person name="Olsen A."/>
            <person name="Lucas S."/>
            <person name="Elkin C."/>
            <person name="Uberbacher E."/>
            <person name="Frazier M."/>
            <person name="Gibbs R.A."/>
            <person name="Muzny D.M."/>
            <person name="Scherer S.E."/>
            <person name="Bouck J.B."/>
            <person name="Sodergren E.J."/>
            <person name="Worley K.C."/>
            <person name="Rives C.M."/>
            <person name="Gorrell J.H."/>
            <person name="Metzker M.L."/>
            <person name="Naylor S.L."/>
            <person name="Kucherlapati R.S."/>
            <person name="Nelson D.L."/>
            <person name="Weinstock G.M."/>
            <person name="Sakaki Y."/>
            <person name="Fujiyama A."/>
            <person name="Hattori M."/>
            <person name="Yada T."/>
            <person name="Toyoda A."/>
            <person name="Itoh T."/>
            <person name="Kawagoe C."/>
            <person name="Watanabe H."/>
            <person name="Totoki Y."/>
            <person name="Taylor T."/>
            <person name="Weissenbach J."/>
            <person name="Heilig R."/>
            <person name="Saurin W."/>
            <person name="Artiguenave F."/>
            <person name="Brottier P."/>
            <person name="Bruls T."/>
            <person name="Pelletier E."/>
            <person name="Robert C."/>
            <person name="Wincker P."/>
            <person name="Smith D.R."/>
            <person name="Doucette-Stamm L."/>
            <person name="Rubenfield M."/>
            <person name="Weinstock K."/>
            <person name="Lee H.M."/>
            <person name="Dubois J."/>
            <person name="Rosenthal A."/>
            <person name="Platzer M."/>
            <person name="Nyakatura G."/>
            <person name="Taudien S."/>
            <person name="Rump A."/>
            <person name="Yang H."/>
            <person name="Yu J."/>
            <person name="Wang J."/>
            <person name="Huang G."/>
            <person name="Gu J."/>
            <person name="Hood L."/>
            <person name="Rowen L."/>
            <person name="Madan A."/>
            <person name="Qin S."/>
            <person name="Davis R.W."/>
            <person name="Federspiel N.A."/>
            <person name="Abola A.P."/>
            <person name="Proctor M.J."/>
            <person name="Myers R.M."/>
            <person name="Schmutz J."/>
            <person name="Dickson M."/>
            <person name="Grimwood J."/>
            <person name="Cox D.R."/>
            <person name="Olson M.V."/>
            <person name="Kaul R."/>
            <person name="Raymond C."/>
            <person name="Shimizu N."/>
            <person name="Kawasaki K."/>
            <person name="Minoshima S."/>
            <person name="Evans G.A."/>
            <person name="Athanasiou M."/>
            <person name="Schultz R."/>
            <person name="Roe B.A."/>
            <person name="Chen F."/>
            <person name="Pan H."/>
            <person name="Ramser J."/>
            <person name="Lehrach H."/>
            <person name="Reinhardt R."/>
            <person name="McCombie W.R."/>
            <person name="de la Bastide M."/>
            <person name="Dedhia N."/>
            <person name="Blocker H."/>
            <person name="Hornischer K."/>
            <person name="Nordsiek G."/>
            <person name="Agarwala R."/>
            <person name="Aravind L."/>
            <person name="Bailey J.A."/>
            <person name="Bateman A."/>
            <person name="Batzoglou S."/>
            <person name="Birney E."/>
            <person name="Bork P."/>
            <person name="Brown D.G."/>
            <person name="Burge C.B."/>
            <person name="Cerutti L."/>
            <person name="Chen H.C."/>
            <person name="Church D."/>
            <person name="Clamp M."/>
            <person name="Copley R.R."/>
            <person name="Doerks T."/>
            <person name="Eddy S.R."/>
            <person name="Eichler E.E."/>
            <person name="Furey T.S."/>
            <person name="Galagan J."/>
            <person name="Gilbert J.G."/>
            <person name="Harmon C."/>
            <person name="Hayashizaki Y."/>
            <person name="Haussler D."/>
            <person name="Hermjakob H."/>
            <person name="Hokamp K."/>
            <person name="Jang W."/>
            <person name="Johnson L.S."/>
            <person name="Jones T.A."/>
            <person name="Kasif S."/>
            <person name="Kaspryzk A."/>
            <person name="Kennedy S."/>
            <person name="Kent W.J."/>
            <person name="Kitts P."/>
            <person name="Koonin E.V."/>
            <person name="Korf I."/>
            <person name="Kulp D."/>
            <person name="Lancet D."/>
            <person name="Lowe T.M."/>
            <person name="McLysaght A."/>
            <person name="Mikkelsen T."/>
            <person name="Moran J.V."/>
            <person name="Mulder N."/>
            <person name="Pollara V.J."/>
            <person name="Ponting C.P."/>
            <person name="Schuler G."/>
            <person name="Schultz J."/>
            <person name="Slater G."/>
            <person name="Smit A.F."/>
            <person name="Stupka E."/>
            <person name="Szustakowski J."/>
            <person name="Thierry-Mieg D."/>
            <person name="Thierry-Mieg J."/>
            <person name="Wagner L."/>
            <person name="Wallis J."/>
            <person name="Wheeler R."/>
            <person name="Williams A."/>
            <person name="Wolf Y.I."/>
            <person name="Wolfe K.H."/>
            <person name="Yang S.P."/>
            <person name="Yeh R.F."/>
            <person name="Collins F."/>
            <person name="Guyer M.S."/>
            <person name="Peterson J."/>
            <person name="Felsenfeld A."/>
            <person name="Wetterstrand K.A."/>
            <person name="Patrinos A."/>
            <person name="Morgan M.J."/>
            <person name="de Jong P."/>
            <person name="Catanese J.J."/>
            <person name="Osoegawa K."/>
            <person name="Shizuya H."/>
            <person name="Choi S."/>
            <person name="Chen Y.J."/>
        </authorList>
    </citation>
    <scope>NUCLEOTIDE SEQUENCE [LARGE SCALE GENOMIC DNA]</scope>
</reference>
<reference evidence="2 3" key="3">
    <citation type="journal article" date="2004" name="Nature">
        <title>Finishing the euchromatic sequence of the human genome.</title>
        <authorList>
            <consortium name="International Human Genome Sequencing Consortium"/>
        </authorList>
    </citation>
    <scope>NUCLEOTIDE SEQUENCE [LARGE SCALE GENOMIC DNA]</scope>
</reference>
<keyword evidence="3" id="KW-1185">Reference proteome</keyword>
<organism evidence="2 3">
    <name type="scientific">Homo sapiens</name>
    <name type="common">Human</name>
    <dbReference type="NCBI Taxonomy" id="9606"/>
    <lineage>
        <taxon>Eukaryota</taxon>
        <taxon>Metazoa</taxon>
        <taxon>Chordata</taxon>
        <taxon>Craniata</taxon>
        <taxon>Vertebrata</taxon>
        <taxon>Euteleostomi</taxon>
        <taxon>Mammalia</taxon>
        <taxon>Eutheria</taxon>
        <taxon>Euarchontoglires</taxon>
        <taxon>Primates</taxon>
        <taxon>Haplorrhini</taxon>
        <taxon>Catarrhini</taxon>
        <taxon>Hominidae</taxon>
        <taxon>Homo</taxon>
    </lineage>
</organism>
<gene>
    <name evidence="2" type="primary">CHN2</name>
</gene>
<reference evidence="2" key="5">
    <citation type="submission" date="2025-09" db="UniProtKB">
        <authorList>
            <consortium name="Ensembl"/>
        </authorList>
    </citation>
    <scope>IDENTIFICATION</scope>
</reference>
<protein>
    <submittedName>
        <fullName evidence="2">Chimerin 2</fullName>
    </submittedName>
</protein>
<sequence>MAASSNSSLSGSSVSSDAEEYQPPIWKSYCFMGSSLGSRRMSFLEAWRVPTSLEKASGNQDATRWLSGLETRP</sequence>
<evidence type="ECO:0000256" key="1">
    <source>
        <dbReference type="SAM" id="MobiDB-lite"/>
    </source>
</evidence>
<dbReference type="EMBL" id="AC004417">
    <property type="status" value="NOT_ANNOTATED_CDS"/>
    <property type="molecule type" value="Genomic_DNA"/>
</dbReference>
<dbReference type="Ensembl" id="ENST00000706159.1">
    <property type="protein sequence ID" value="ENSP00000516237.1"/>
    <property type="gene ID" value="ENSG00000106069.26"/>
</dbReference>
<dbReference type="Ensembl" id="ENST00000706159.1">
    <property type="protein sequence ID" value="ENSP00000516237.1"/>
    <property type="gene ID" value="ENSG00000106069.27"/>
</dbReference>
<dbReference type="OpenTargets" id="ENSG00000106069"/>
<feature type="region of interest" description="Disordered" evidence="1">
    <location>
        <begin position="1"/>
        <end position="20"/>
    </location>
</feature>
<dbReference type="EMBL" id="AC004593">
    <property type="status" value="NOT_ANNOTATED_CDS"/>
    <property type="molecule type" value="Genomic_DNA"/>
</dbReference>
<dbReference type="Proteomes" id="UP000005640">
    <property type="component" value="Chromosome 7"/>
</dbReference>
<accession>A0A994J7Z1</accession>
<name>A0A994J7Z1_HUMAN</name>
<feature type="compositionally biased region" description="Low complexity" evidence="1">
    <location>
        <begin position="1"/>
        <end position="16"/>
    </location>
</feature>
<dbReference type="OrthoDB" id="3196451at2759"/>
<reference evidence="2 3" key="2">
    <citation type="journal article" date="2003" name="Nature">
        <title>The DNA sequence of human chromosome 7.</title>
        <authorList>
            <person name="Hillier L.W."/>
            <person name="Fulton R.S."/>
            <person name="Fulton L.A."/>
            <person name="Graves T.A."/>
            <person name="Pepin K.H."/>
            <person name="Wagner-McPherson C."/>
            <person name="Layman D."/>
            <person name="Maas J."/>
            <person name="Jaeger S."/>
            <person name="Walker R."/>
            <person name="Wylie K."/>
            <person name="Sekhon M."/>
            <person name="Becker M.C."/>
            <person name="O'Laughlin M.D."/>
            <person name="Schaller M.E."/>
            <person name="Fewell G.A."/>
            <person name="Delehaunty K.D."/>
            <person name="Miner T.L."/>
            <person name="Nash W.E."/>
            <person name="Cordes M."/>
            <person name="Du H."/>
            <person name="Sun H."/>
            <person name="Edwards J."/>
            <person name="Bradshaw-Cordum H."/>
            <person name="Ali J."/>
            <person name="Andrews S."/>
            <person name="Isak A."/>
            <person name="Vanbrunt A."/>
            <person name="Nguyen C."/>
            <person name="Du F."/>
            <person name="Lamar B."/>
            <person name="Courtney L."/>
            <person name="Kalicki J."/>
            <person name="Ozersky P."/>
            <person name="Bielicki L."/>
            <person name="Scott K."/>
            <person name="Holmes A."/>
            <person name="Harkins R."/>
            <person name="Harris A."/>
            <person name="Strong C.M."/>
            <person name="Hou S."/>
            <person name="Tomlinson C."/>
            <person name="Dauphin-Kohlberg S."/>
            <person name="Kozlowicz-Reilly A."/>
            <person name="Leonard S."/>
            <person name="Rohlfing T."/>
            <person name="Rock S.M."/>
            <person name="Tin-Wollam A.M."/>
            <person name="Abbott A."/>
            <person name="Minx P."/>
            <person name="Maupin R."/>
            <person name="Strowmatt C."/>
            <person name="Latreille P."/>
            <person name="Miller N."/>
            <person name="Johnson D."/>
            <person name="Murray J."/>
            <person name="Woessner J.P."/>
            <person name="Wendl M.C."/>
            <person name="Yang S.P."/>
            <person name="Schultz B.R."/>
            <person name="Wallis J.W."/>
            <person name="Spieth J."/>
            <person name="Bieri T.A."/>
            <person name="Nelson J.O."/>
            <person name="Berkowicz N."/>
            <person name="Wohldmann P.E."/>
            <person name="Cook L.L."/>
            <person name="Hickenbotham M.T."/>
            <person name="Eldred J."/>
            <person name="Williams D."/>
            <person name="Bedell J.A."/>
            <person name="Mardis E.R."/>
            <person name="Clifton S.W."/>
            <person name="Chissoe S.L."/>
            <person name="Marra M.A."/>
            <person name="Raymond C."/>
            <person name="Haugen E."/>
            <person name="Gillett W."/>
            <person name="Zhou Y."/>
            <person name="James R."/>
            <person name="Phelps K."/>
            <person name="Iadanoto S."/>
            <person name="Bubb K."/>
            <person name="Simms E."/>
            <person name="Levy R."/>
            <person name="Clendenning J."/>
            <person name="Kaul R."/>
            <person name="Kent W.J."/>
            <person name="Furey T.S."/>
            <person name="Baertsch R.A."/>
            <person name="Brent M.R."/>
            <person name="Keibler E."/>
            <person name="Flicek P."/>
            <person name="Bork P."/>
            <person name="Suyama M."/>
            <person name="Bailey J.A."/>
            <person name="Portnoy M.E."/>
            <person name="Torrents D."/>
            <person name="Chinwalla A.T."/>
            <person name="Gish W.R."/>
            <person name="Eddy S.R."/>
            <person name="McPherson J.D."/>
            <person name="Olson M.V."/>
            <person name="Eichler E.E."/>
            <person name="Green E.D."/>
            <person name="Waterston R.H."/>
            <person name="Wilson R.K."/>
        </authorList>
    </citation>
    <scope>NUCLEOTIDE SEQUENCE [LARGE SCALE GENOMIC DNA]</scope>
</reference>
<dbReference type="AlphaFoldDB" id="A0A994J7Z1"/>
<proteinExistence type="evidence at protein level"/>